<name>A0A0Q9Y7S2_9BACI</name>
<dbReference type="EMBL" id="LGPB01000022">
    <property type="protein sequence ID" value="KRG16896.1"/>
    <property type="molecule type" value="Genomic_DNA"/>
</dbReference>
<proteinExistence type="predicted"/>
<reference evidence="1 2" key="1">
    <citation type="submission" date="2015-06" db="EMBL/GenBank/DDBJ databases">
        <title>Genome sequencing project of Bacillus galactosidilyticus PL133.</title>
        <authorList>
            <person name="Gaiero J."/>
            <person name="Nicol R."/>
            <person name="Habash M."/>
        </authorList>
    </citation>
    <scope>NUCLEOTIDE SEQUENCE [LARGE SCALE GENOMIC DNA]</scope>
    <source>
        <strain evidence="1 2">PL133</strain>
    </source>
</reference>
<evidence type="ECO:0000313" key="1">
    <source>
        <dbReference type="EMBL" id="KRG16896.1"/>
    </source>
</evidence>
<protein>
    <recommendedName>
        <fullName evidence="3">DUF2089 domain-containing protein</fullName>
    </recommendedName>
</protein>
<accession>A0A0Q9Y7S2</accession>
<sequence>MKEEIKKILGMMEEGKLDSEEATALIQALQEKGVVETKMAEPDYLKKFLKIRISDQEDKVNVNLPLRLVKVALQSGLDIAAKLPESAKYVEGIDKVDVDLILEAIENEAEGQIVDITGGDGEQVSIVVSIVIE</sequence>
<gene>
    <name evidence="1" type="ORF">ACA29_02045</name>
</gene>
<evidence type="ECO:0000313" key="2">
    <source>
        <dbReference type="Proteomes" id="UP000053881"/>
    </source>
</evidence>
<comment type="caution">
    <text evidence="1">The sequence shown here is derived from an EMBL/GenBank/DDBJ whole genome shotgun (WGS) entry which is preliminary data.</text>
</comment>
<organism evidence="1 2">
    <name type="scientific">Lederbergia galactosidilytica</name>
    <dbReference type="NCBI Taxonomy" id="217031"/>
    <lineage>
        <taxon>Bacteria</taxon>
        <taxon>Bacillati</taxon>
        <taxon>Bacillota</taxon>
        <taxon>Bacilli</taxon>
        <taxon>Bacillales</taxon>
        <taxon>Bacillaceae</taxon>
        <taxon>Lederbergia</taxon>
    </lineage>
</organism>
<dbReference type="AlphaFoldDB" id="A0A0Q9Y7S2"/>
<evidence type="ECO:0008006" key="3">
    <source>
        <dbReference type="Google" id="ProtNLM"/>
    </source>
</evidence>
<dbReference type="PATRIC" id="fig|217031.4.peg.699"/>
<dbReference type="Proteomes" id="UP000053881">
    <property type="component" value="Unassembled WGS sequence"/>
</dbReference>